<dbReference type="Proteomes" id="UP000220768">
    <property type="component" value="Unassembled WGS sequence"/>
</dbReference>
<feature type="compositionally biased region" description="Basic residues" evidence="1">
    <location>
        <begin position="97"/>
        <end position="107"/>
    </location>
</feature>
<keyword evidence="3" id="KW-1185">Reference proteome</keyword>
<evidence type="ECO:0008006" key="4">
    <source>
        <dbReference type="Google" id="ProtNLM"/>
    </source>
</evidence>
<reference evidence="2 3" key="1">
    <citation type="submission" date="2017-09" db="EMBL/GenBank/DDBJ databases">
        <title>Comparative genomics of rhizobia isolated from Phaseolus vulgaris in China.</title>
        <authorList>
            <person name="Tong W."/>
        </authorList>
    </citation>
    <scope>NUCLEOTIDE SEQUENCE [LARGE SCALE GENOMIC DNA]</scope>
    <source>
        <strain evidence="2 3">C5</strain>
    </source>
</reference>
<accession>A0A2A6JI40</accession>
<protein>
    <recommendedName>
        <fullName evidence="4">Lytic murein transglycosylase</fullName>
    </recommendedName>
</protein>
<proteinExistence type="predicted"/>
<name>A0A2A6JI40_9HYPH</name>
<dbReference type="EMBL" id="NWSV01000002">
    <property type="protein sequence ID" value="PDT05921.1"/>
    <property type="molecule type" value="Genomic_DNA"/>
</dbReference>
<dbReference type="AlphaFoldDB" id="A0A2A6JI40"/>
<organism evidence="2 3">
    <name type="scientific">Rhizobium chutanense</name>
    <dbReference type="NCBI Taxonomy" id="2035448"/>
    <lineage>
        <taxon>Bacteria</taxon>
        <taxon>Pseudomonadati</taxon>
        <taxon>Pseudomonadota</taxon>
        <taxon>Alphaproteobacteria</taxon>
        <taxon>Hyphomicrobiales</taxon>
        <taxon>Rhizobiaceae</taxon>
        <taxon>Rhizobium/Agrobacterium group</taxon>
        <taxon>Rhizobium</taxon>
    </lineage>
</organism>
<gene>
    <name evidence="2" type="ORF">CO666_04840</name>
</gene>
<sequence length="107" mass="11318">MSRTGRAGGTPLCPAGHLPHKGGDRLGVTASPNNSATAPLPTRRKGNDGLTSCQSPPLWGSEGRVETRGSTPGPAGQRGVSRVRAYRPLSHDQPPHLPHRSPRQHPR</sequence>
<evidence type="ECO:0000313" key="2">
    <source>
        <dbReference type="EMBL" id="PDT05921.1"/>
    </source>
</evidence>
<feature type="region of interest" description="Disordered" evidence="1">
    <location>
        <begin position="1"/>
        <end position="107"/>
    </location>
</feature>
<comment type="caution">
    <text evidence="2">The sequence shown here is derived from an EMBL/GenBank/DDBJ whole genome shotgun (WGS) entry which is preliminary data.</text>
</comment>
<evidence type="ECO:0000256" key="1">
    <source>
        <dbReference type="SAM" id="MobiDB-lite"/>
    </source>
</evidence>
<evidence type="ECO:0000313" key="3">
    <source>
        <dbReference type="Proteomes" id="UP000220768"/>
    </source>
</evidence>